<dbReference type="Pfam" id="PF13296">
    <property type="entry name" value="T6SS_Vgr"/>
    <property type="match status" value="1"/>
</dbReference>
<dbReference type="Gene3D" id="2.40.50.230">
    <property type="entry name" value="Gp5 N-terminal domain"/>
    <property type="match status" value="1"/>
</dbReference>
<evidence type="ECO:0000313" key="6">
    <source>
        <dbReference type="Proteomes" id="UP000306631"/>
    </source>
</evidence>
<reference evidence="5 6" key="1">
    <citation type="submission" date="2019-04" db="EMBL/GenBank/DDBJ databases">
        <title>Microbes associate with the intestines of laboratory mice.</title>
        <authorList>
            <person name="Navarre W."/>
            <person name="Wong E."/>
            <person name="Huang K."/>
            <person name="Tropini C."/>
            <person name="Ng K."/>
            <person name="Yu B."/>
        </authorList>
    </citation>
    <scope>NUCLEOTIDE SEQUENCE [LARGE SCALE GENOMIC DNA]</scope>
    <source>
        <strain evidence="5 6">NM62_B4-13</strain>
    </source>
</reference>
<dbReference type="SUPFAM" id="SSF69255">
    <property type="entry name" value="gp5 N-terminal domain-like"/>
    <property type="match status" value="1"/>
</dbReference>
<dbReference type="InterPro" id="IPR006531">
    <property type="entry name" value="Gp5/Vgr_OB"/>
</dbReference>
<dbReference type="InterPro" id="IPR017847">
    <property type="entry name" value="T6SS_RhsGE_Vgr_subset"/>
</dbReference>
<feature type="domain" description="DUF2345" evidence="3">
    <location>
        <begin position="731"/>
        <end position="885"/>
    </location>
</feature>
<dbReference type="Gene3D" id="4.10.220.110">
    <property type="match status" value="1"/>
</dbReference>
<dbReference type="Gene3D" id="2.30.110.50">
    <property type="match status" value="1"/>
</dbReference>
<protein>
    <submittedName>
        <fullName evidence="5">Type VI secretion system tip protein VgrG</fullName>
    </submittedName>
</protein>
<dbReference type="InterPro" id="IPR028244">
    <property type="entry name" value="T6SS_Rhs_Vgr_dom"/>
</dbReference>
<evidence type="ECO:0000259" key="3">
    <source>
        <dbReference type="Pfam" id="PF10106"/>
    </source>
</evidence>
<feature type="domain" description="Putative type VI secretion system Rhs element associated Vgr" evidence="4">
    <location>
        <begin position="569"/>
        <end position="674"/>
    </location>
</feature>
<comment type="caution">
    <text evidence="5">The sequence shown here is derived from an EMBL/GenBank/DDBJ whole genome shotgun (WGS) entry which is preliminary data.</text>
</comment>
<name>A0A4S2D1T2_STEMA</name>
<evidence type="ECO:0000256" key="1">
    <source>
        <dbReference type="ARBA" id="ARBA00005558"/>
    </source>
</evidence>
<dbReference type="Pfam" id="PF05954">
    <property type="entry name" value="Phage_GPD"/>
    <property type="match status" value="1"/>
</dbReference>
<dbReference type="InterPro" id="IPR006533">
    <property type="entry name" value="T6SS_Vgr_RhsGE"/>
</dbReference>
<dbReference type="Gene3D" id="3.55.50.10">
    <property type="entry name" value="Baseplate protein-like domains"/>
    <property type="match status" value="1"/>
</dbReference>
<comment type="similarity">
    <text evidence="1">Belongs to the VgrG protein family.</text>
</comment>
<dbReference type="EMBL" id="SRYW01000005">
    <property type="protein sequence ID" value="TGY34955.1"/>
    <property type="molecule type" value="Genomic_DNA"/>
</dbReference>
<evidence type="ECO:0000313" key="5">
    <source>
        <dbReference type="EMBL" id="TGY34955.1"/>
    </source>
</evidence>
<dbReference type="Pfam" id="PF10106">
    <property type="entry name" value="DUF2345"/>
    <property type="match status" value="1"/>
</dbReference>
<organism evidence="5 6">
    <name type="scientific">Stenotrophomonas maltophilia</name>
    <name type="common">Pseudomonas maltophilia</name>
    <name type="synonym">Xanthomonas maltophilia</name>
    <dbReference type="NCBI Taxonomy" id="40324"/>
    <lineage>
        <taxon>Bacteria</taxon>
        <taxon>Pseudomonadati</taxon>
        <taxon>Pseudomonadota</taxon>
        <taxon>Gammaproteobacteria</taxon>
        <taxon>Lysobacterales</taxon>
        <taxon>Lysobacteraceae</taxon>
        <taxon>Stenotrophomonas</taxon>
        <taxon>Stenotrophomonas maltophilia group</taxon>
    </lineage>
</organism>
<dbReference type="InterPro" id="IPR018769">
    <property type="entry name" value="VgrG2_DUF2345"/>
</dbReference>
<accession>A0A4S2D1T2</accession>
<gene>
    <name evidence="5" type="ORF">E5352_07025</name>
</gene>
<dbReference type="InterPro" id="IPR037026">
    <property type="entry name" value="Vgr_OB-fold_dom_sf"/>
</dbReference>
<proteinExistence type="inferred from homology"/>
<dbReference type="NCBIfam" id="TIGR03361">
    <property type="entry name" value="VI_Rhs_Vgr"/>
    <property type="match status" value="1"/>
</dbReference>
<dbReference type="Pfam" id="PF04717">
    <property type="entry name" value="Phage_base_V"/>
    <property type="match status" value="1"/>
</dbReference>
<evidence type="ECO:0000259" key="4">
    <source>
        <dbReference type="Pfam" id="PF13296"/>
    </source>
</evidence>
<sequence>MDGESRPHRLALAAGAPLLVERWWGHEQLSDGFEWWVDVLATDADLDLDGWLGTTATLRSRQTGGHDAVRSGVVREAACIAADGGLARYRLCLVPWTWAMGQGRHSRVFQERTVLEILQSVIEPYSAHAAWRVSDEVGDFLAAVPARSYCVQYRESDLDFMQRLLAEEGLGWRIEEDEGAPAGHALVVFADSGAQAQDATAERDGGLRFHRSDATEATDSVLALGRTQRVGVTRLVLASDDYVSRQARQGQTPVLAAQQDGTALEDYAPVGAYAFAGRAAAEHYSRLAAQAHESRGASWLGSSTAPSLRTGTWFGVRQWPMADRGGTPSVLVTRVLHQGSNNFPTATREALQQRLGEPMPASSGTDAERFARLQARAESLGYANAFDGVDRGQPWRPAREDGTGLRLNPRPIAPGYQTARVIAADGSDTGEVSCDTLGRIKVRFHFQSPGSGDDGSAWLRVAQRYAGPGVGSQFLPRVGQEVLVAFLEGDIDRPLVVGALYNGRGEAGVAPTPAGASASSDLAAYAQAGDTRPSAQGNLAGGHAPAWHAMGKGDDAHRNAAALWGIQSREWHGEGHSRLVFDDSDGQLRLQLATTHASSQLNLGHLIHQADNFRGSLRGEGNELRTDAWGAVRARAGLWLTAQSRSAQAPAGEAAAQAALLTQLRDLGKAQDQAARTHRSVVLASHAGVAGQGDEPAPLAQLLRSTRTTVGGDAFDTGRTDAPAFASDAGPGRLPHTGEPTLGLSASAGIAQVAGQSLHWAVGEVLTLASGLASEGIVQGSARLHGGQALGALAATMGTPTGNSLSVVSGLGELVVQAQDNRIMVQSRAGLRMASASAAVELAAPTTLHVATAGGASITLEGGNLTVTCPGTITVHAGSKSFVGPTNLTYPLPTMPRSESPEVMPTFAFRLQDIPGPQGVALAGQPWKIVRTRQAATDTPDNLHAVDADEWVEVLKEGSADGDGKVTLDDADCKAVWDAVARFPGRLYLVHGIDAIPLQMRQFSTGPGVREMVETLDANNYSKDLQLLPDSDALRAIRHRVEYEFQSRLTAAPKQRKEI</sequence>
<feature type="domain" description="Gp5/Type VI secretion system Vgr protein OB-fold" evidence="2">
    <location>
        <begin position="436"/>
        <end position="501"/>
    </location>
</feature>
<dbReference type="NCBIfam" id="TIGR01646">
    <property type="entry name" value="vgr_GE"/>
    <property type="match status" value="1"/>
</dbReference>
<dbReference type="OrthoDB" id="9762420at2"/>
<evidence type="ECO:0000259" key="2">
    <source>
        <dbReference type="Pfam" id="PF04717"/>
    </source>
</evidence>
<dbReference type="SUPFAM" id="SSF69279">
    <property type="entry name" value="Phage tail proteins"/>
    <property type="match status" value="2"/>
</dbReference>
<dbReference type="AlphaFoldDB" id="A0A4S2D1T2"/>
<dbReference type="Proteomes" id="UP000306631">
    <property type="component" value="Unassembled WGS sequence"/>
</dbReference>